<reference evidence="10" key="1">
    <citation type="journal article" date="2015" name="Proc. Natl. Acad. Sci. U.S.A.">
        <title>Genome sequence of the Asian Tiger mosquito, Aedes albopictus, reveals insights into its biology, genetics, and evolution.</title>
        <authorList>
            <person name="Chen X.G."/>
            <person name="Jiang X."/>
            <person name="Gu J."/>
            <person name="Xu M."/>
            <person name="Wu Y."/>
            <person name="Deng Y."/>
            <person name="Zhang C."/>
            <person name="Bonizzoni M."/>
            <person name="Dermauw W."/>
            <person name="Vontas J."/>
            <person name="Armbruster P."/>
            <person name="Huang X."/>
            <person name="Yang Y."/>
            <person name="Zhang H."/>
            <person name="He W."/>
            <person name="Peng H."/>
            <person name="Liu Y."/>
            <person name="Wu K."/>
            <person name="Chen J."/>
            <person name="Lirakis M."/>
            <person name="Topalis P."/>
            <person name="Van Leeuwen T."/>
            <person name="Hall A.B."/>
            <person name="Jiang X."/>
            <person name="Thorpe C."/>
            <person name="Mueller R.L."/>
            <person name="Sun C."/>
            <person name="Waterhouse R.M."/>
            <person name="Yan G."/>
            <person name="Tu Z.J."/>
            <person name="Fang X."/>
            <person name="James A.A."/>
        </authorList>
    </citation>
    <scope>NUCLEOTIDE SEQUENCE [LARGE SCALE GENOMIC DNA]</scope>
    <source>
        <strain evidence="10">Foshan</strain>
    </source>
</reference>
<dbReference type="CDD" id="cd03177">
    <property type="entry name" value="GST_C_Delta_Epsilon"/>
    <property type="match status" value="1"/>
</dbReference>
<dbReference type="InterPro" id="IPR010987">
    <property type="entry name" value="Glutathione-S-Trfase_C-like"/>
</dbReference>
<dbReference type="Gene3D" id="3.40.30.10">
    <property type="entry name" value="Glutaredoxin"/>
    <property type="match status" value="1"/>
</dbReference>
<dbReference type="PROSITE" id="PS50404">
    <property type="entry name" value="GST_NTER"/>
    <property type="match status" value="1"/>
</dbReference>
<dbReference type="InterPro" id="IPR036282">
    <property type="entry name" value="Glutathione-S-Trfase_C_sf"/>
</dbReference>
<dbReference type="SFLD" id="SFLDS00019">
    <property type="entry name" value="Glutathione_Transferase_(cytos"/>
    <property type="match status" value="1"/>
</dbReference>
<dbReference type="RefSeq" id="XP_019547314.2">
    <property type="nucleotide sequence ID" value="XM_019691769.3"/>
</dbReference>
<evidence type="ECO:0000256" key="5">
    <source>
        <dbReference type="ARBA" id="ARBA00041523"/>
    </source>
</evidence>
<dbReference type="InterPro" id="IPR036249">
    <property type="entry name" value="Thioredoxin-like_sf"/>
</dbReference>
<evidence type="ECO:0000256" key="3">
    <source>
        <dbReference type="ARBA" id="ARBA00012452"/>
    </source>
</evidence>
<comment type="catalytic activity">
    <reaction evidence="6">
        <text>RX + glutathione = an S-substituted glutathione + a halide anion + H(+)</text>
        <dbReference type="Rhea" id="RHEA:16437"/>
        <dbReference type="ChEBI" id="CHEBI:15378"/>
        <dbReference type="ChEBI" id="CHEBI:16042"/>
        <dbReference type="ChEBI" id="CHEBI:17792"/>
        <dbReference type="ChEBI" id="CHEBI:57925"/>
        <dbReference type="ChEBI" id="CHEBI:90779"/>
        <dbReference type="EC" id="2.5.1.18"/>
    </reaction>
</comment>
<dbReference type="Proteomes" id="UP000069940">
    <property type="component" value="Unassembled WGS sequence"/>
</dbReference>
<dbReference type="SFLD" id="SFLDG00358">
    <property type="entry name" value="Main_(cytGST)"/>
    <property type="match status" value="1"/>
</dbReference>
<dbReference type="InterPro" id="IPR004046">
    <property type="entry name" value="GST_C"/>
</dbReference>
<sequence>MFVFFLYQSFEFISAVVKMITSRLLPNVARFTIGTQASIAAGMATNTPRIKLYTNPISPPGRSVELTAKAIDLDIEVIAIDLLGNDTLKPDYLLKNPQHTIPMIDDEGKFIWDSQAINVYLTTVYGRNEDLYPNDPFVRAKVNAGLHFNSGVLFSRLKLLISPVIRGFKQILDPEKVEYFHIGLQLFEDTLHDDYYIGNRMTLADLSCVSSVSSFDAVLPISREKFPKTVDWLRRMEQLPYYNEANGNGARQLAKVVESFLK</sequence>
<proteinExistence type="inferred from homology"/>
<feature type="domain" description="GST N-terminal" evidence="7">
    <location>
        <begin position="48"/>
        <end position="129"/>
    </location>
</feature>
<dbReference type="EnsemblMetazoa" id="AALFPA23_002802.R2834">
    <property type="protein sequence ID" value="AALFPA23_002802.P2834"/>
    <property type="gene ID" value="AALFPA23_002802"/>
</dbReference>
<dbReference type="PROSITE" id="PS50405">
    <property type="entry name" value="GST_CTER"/>
    <property type="match status" value="1"/>
</dbReference>
<evidence type="ECO:0000313" key="10">
    <source>
        <dbReference type="Proteomes" id="UP000069940"/>
    </source>
</evidence>
<dbReference type="PANTHER" id="PTHR43969">
    <property type="entry name" value="GLUTATHIONE S TRANSFERASE D10, ISOFORM A-RELATED"/>
    <property type="match status" value="1"/>
</dbReference>
<evidence type="ECO:0000259" key="7">
    <source>
        <dbReference type="PROSITE" id="PS50404"/>
    </source>
</evidence>
<keyword evidence="10" id="KW-1185">Reference proteome</keyword>
<dbReference type="SUPFAM" id="SSF52833">
    <property type="entry name" value="Thioredoxin-like"/>
    <property type="match status" value="1"/>
</dbReference>
<evidence type="ECO:0000256" key="1">
    <source>
        <dbReference type="ARBA" id="ARBA00009899"/>
    </source>
</evidence>
<dbReference type="SUPFAM" id="SSF47616">
    <property type="entry name" value="GST C-terminal domain-like"/>
    <property type="match status" value="1"/>
</dbReference>
<dbReference type="InterPro" id="IPR040079">
    <property type="entry name" value="Glutathione_S-Trfase"/>
</dbReference>
<evidence type="ECO:0000256" key="2">
    <source>
        <dbReference type="ARBA" id="ARBA00011738"/>
    </source>
</evidence>
<dbReference type="PANTHER" id="PTHR43969:SF3">
    <property type="entry name" value="GLUTATHIONE S TRANSFERASE E11, ISOFORM A-RELATED"/>
    <property type="match status" value="1"/>
</dbReference>
<comment type="similarity">
    <text evidence="1">Belongs to the GST superfamily. Theta family.</text>
</comment>
<dbReference type="SFLD" id="SFLDG01153">
    <property type="entry name" value="Main.4:_Theta-like"/>
    <property type="match status" value="1"/>
</dbReference>
<protein>
    <recommendedName>
        <fullName evidence="3">glutathione transferase</fullName>
        <ecNumber evidence="3">2.5.1.18</ecNumber>
    </recommendedName>
    <alternativeName>
        <fullName evidence="5">GST class-theta</fullName>
    </alternativeName>
</protein>
<dbReference type="InterPro" id="IPR004045">
    <property type="entry name" value="Glutathione_S-Trfase_N"/>
</dbReference>
<dbReference type="Pfam" id="PF00043">
    <property type="entry name" value="GST_C"/>
    <property type="match status" value="1"/>
</dbReference>
<comment type="subunit">
    <text evidence="2">Homodimer.</text>
</comment>
<keyword evidence="4" id="KW-0808">Transferase</keyword>
<dbReference type="GeneID" id="109417698"/>
<dbReference type="EC" id="2.5.1.18" evidence="3"/>
<evidence type="ECO:0000256" key="4">
    <source>
        <dbReference type="ARBA" id="ARBA00022679"/>
    </source>
</evidence>
<evidence type="ECO:0000313" key="9">
    <source>
        <dbReference type="EnsemblMetazoa" id="AALFPA23_002802.P2834"/>
    </source>
</evidence>
<feature type="domain" description="GST C-terminal" evidence="8">
    <location>
        <begin position="135"/>
        <end position="256"/>
    </location>
</feature>
<reference evidence="9" key="2">
    <citation type="submission" date="2025-05" db="UniProtKB">
        <authorList>
            <consortium name="EnsemblMetazoa"/>
        </authorList>
    </citation>
    <scope>IDENTIFICATION</scope>
    <source>
        <strain evidence="9">Foshan</strain>
    </source>
</reference>
<name>A0ABM1XTV8_AEDAL</name>
<dbReference type="Gene3D" id="1.20.1050.10">
    <property type="match status" value="1"/>
</dbReference>
<accession>A0ABM1XTV8</accession>
<organism evidence="9 10">
    <name type="scientific">Aedes albopictus</name>
    <name type="common">Asian tiger mosquito</name>
    <name type="synonym">Stegomyia albopicta</name>
    <dbReference type="NCBI Taxonomy" id="7160"/>
    <lineage>
        <taxon>Eukaryota</taxon>
        <taxon>Metazoa</taxon>
        <taxon>Ecdysozoa</taxon>
        <taxon>Arthropoda</taxon>
        <taxon>Hexapoda</taxon>
        <taxon>Insecta</taxon>
        <taxon>Pterygota</taxon>
        <taxon>Neoptera</taxon>
        <taxon>Endopterygota</taxon>
        <taxon>Diptera</taxon>
        <taxon>Nematocera</taxon>
        <taxon>Culicoidea</taxon>
        <taxon>Culicidae</taxon>
        <taxon>Culicinae</taxon>
        <taxon>Aedini</taxon>
        <taxon>Aedes</taxon>
        <taxon>Stegomyia</taxon>
    </lineage>
</organism>
<evidence type="ECO:0000256" key="6">
    <source>
        <dbReference type="ARBA" id="ARBA00047960"/>
    </source>
</evidence>
<evidence type="ECO:0000259" key="8">
    <source>
        <dbReference type="PROSITE" id="PS50405"/>
    </source>
</evidence>
<dbReference type="Pfam" id="PF13417">
    <property type="entry name" value="GST_N_3"/>
    <property type="match status" value="1"/>
</dbReference>